<dbReference type="PANTHER" id="PTHR30363">
    <property type="entry name" value="HTH-TYPE TRANSCRIPTIONAL REGULATOR SRLR-RELATED"/>
    <property type="match status" value="1"/>
</dbReference>
<dbReference type="PRINTS" id="PR00037">
    <property type="entry name" value="HTHLACR"/>
</dbReference>
<dbReference type="SUPFAM" id="SSF46785">
    <property type="entry name" value="Winged helix' DNA-binding domain"/>
    <property type="match status" value="1"/>
</dbReference>
<dbReference type="PANTHER" id="PTHR30363:SF44">
    <property type="entry name" value="AGA OPERON TRANSCRIPTIONAL REPRESSOR-RELATED"/>
    <property type="match status" value="1"/>
</dbReference>
<dbReference type="STRING" id="537013.CLOSTMETH_03721"/>
<evidence type="ECO:0000313" key="5">
    <source>
        <dbReference type="Proteomes" id="UP000003340"/>
    </source>
</evidence>
<dbReference type="InterPro" id="IPR036388">
    <property type="entry name" value="WH-like_DNA-bd_sf"/>
</dbReference>
<feature type="domain" description="HTH deoR-type" evidence="3">
    <location>
        <begin position="5"/>
        <end position="60"/>
    </location>
</feature>
<dbReference type="InterPro" id="IPR037171">
    <property type="entry name" value="NagB/RpiA_transferase-like"/>
</dbReference>
<evidence type="ECO:0000259" key="3">
    <source>
        <dbReference type="PROSITE" id="PS51000"/>
    </source>
</evidence>
<dbReference type="InterPro" id="IPR001034">
    <property type="entry name" value="DeoR_HTH"/>
</dbReference>
<name>C0EIM6_9FIRM</name>
<dbReference type="SMART" id="SM00420">
    <property type="entry name" value="HTH_DEOR"/>
    <property type="match status" value="1"/>
</dbReference>
<evidence type="ECO:0000256" key="1">
    <source>
        <dbReference type="ARBA" id="ARBA00023015"/>
    </source>
</evidence>
<dbReference type="EMBL" id="ACEC01000128">
    <property type="protein sequence ID" value="EEG28672.1"/>
    <property type="molecule type" value="Genomic_DNA"/>
</dbReference>
<reference evidence="4 5" key="2">
    <citation type="submission" date="2009-02" db="EMBL/GenBank/DDBJ databases">
        <title>Draft genome sequence of Clostridium methylpentosum (DSM 5476).</title>
        <authorList>
            <person name="Sudarsanam P."/>
            <person name="Ley R."/>
            <person name="Guruge J."/>
            <person name="Turnbaugh P.J."/>
            <person name="Mahowald M."/>
            <person name="Liep D."/>
            <person name="Gordon J."/>
        </authorList>
    </citation>
    <scope>NUCLEOTIDE SEQUENCE [LARGE SCALE GENOMIC DNA]</scope>
    <source>
        <strain evidence="4 5">DSM 5476</strain>
    </source>
</reference>
<accession>C0EIM6</accession>
<protein>
    <submittedName>
        <fullName evidence="4">Transcriptional regulator, DeoR family</fullName>
    </submittedName>
</protein>
<keyword evidence="5" id="KW-1185">Reference proteome</keyword>
<dbReference type="Gene3D" id="1.10.10.10">
    <property type="entry name" value="Winged helix-like DNA-binding domain superfamily/Winged helix DNA-binding domain"/>
    <property type="match status" value="1"/>
</dbReference>
<dbReference type="GO" id="GO:0003700">
    <property type="term" value="F:DNA-binding transcription factor activity"/>
    <property type="evidence" value="ECO:0007669"/>
    <property type="project" value="InterPro"/>
</dbReference>
<sequence>MQMFVQERQEAILSLLAQNGKVLVKELSEQFQVTEDCIRKDLASLEKRGLLKRAYGGAVISRVNTHQGFVAQRSEIGVAAKQQIAEKALRLIRDGEVIFLDISTSNIELAKLLVRDNRRVSVFTNMVQVMQVLSTPCAVDLTFIGGVLNRKNNGFVGSMSIDILSHMRYDAAFLGTVGVDVYENAVFTYMPEDGFTKKAVVGLSRRCYLLSENSKFRADGNFQYATLDDFQGIVTEGAPTKEIKEKLESYQLELI</sequence>
<dbReference type="SMART" id="SM01134">
    <property type="entry name" value="DeoRC"/>
    <property type="match status" value="1"/>
</dbReference>
<dbReference type="InterPro" id="IPR014036">
    <property type="entry name" value="DeoR-like_C"/>
</dbReference>
<gene>
    <name evidence="4" type="ORF">CLOSTMETH_03721</name>
</gene>
<dbReference type="eggNOG" id="COG1349">
    <property type="taxonomic scope" value="Bacteria"/>
</dbReference>
<dbReference type="Pfam" id="PF00455">
    <property type="entry name" value="DeoRC"/>
    <property type="match status" value="1"/>
</dbReference>
<dbReference type="SUPFAM" id="SSF100950">
    <property type="entry name" value="NagB/RpiA/CoA transferase-like"/>
    <property type="match status" value="1"/>
</dbReference>
<dbReference type="Proteomes" id="UP000003340">
    <property type="component" value="Unassembled WGS sequence"/>
</dbReference>
<evidence type="ECO:0000313" key="4">
    <source>
        <dbReference type="EMBL" id="EEG28672.1"/>
    </source>
</evidence>
<dbReference type="Pfam" id="PF08220">
    <property type="entry name" value="HTH_DeoR"/>
    <property type="match status" value="1"/>
</dbReference>
<organism evidence="4 5">
    <name type="scientific">[Clostridium] methylpentosum DSM 5476</name>
    <dbReference type="NCBI Taxonomy" id="537013"/>
    <lineage>
        <taxon>Bacteria</taxon>
        <taxon>Bacillati</taxon>
        <taxon>Bacillota</taxon>
        <taxon>Clostridia</taxon>
        <taxon>Eubacteriales</taxon>
        <taxon>Oscillospiraceae</taxon>
        <taxon>Oscillospiraceae incertae sedis</taxon>
    </lineage>
</organism>
<dbReference type="InterPro" id="IPR036390">
    <property type="entry name" value="WH_DNA-bd_sf"/>
</dbReference>
<dbReference type="AlphaFoldDB" id="C0EIM6"/>
<keyword evidence="1" id="KW-0805">Transcription regulation</keyword>
<reference evidence="4 5" key="1">
    <citation type="submission" date="2009-01" db="EMBL/GenBank/DDBJ databases">
        <authorList>
            <person name="Fulton L."/>
            <person name="Clifton S."/>
            <person name="Fulton B."/>
            <person name="Xu J."/>
            <person name="Minx P."/>
            <person name="Pepin K.H."/>
            <person name="Johnson M."/>
            <person name="Bhonagiri V."/>
            <person name="Nash W.E."/>
            <person name="Mardis E.R."/>
            <person name="Wilson R.K."/>
        </authorList>
    </citation>
    <scope>NUCLEOTIDE SEQUENCE [LARGE SCALE GENOMIC DNA]</scope>
    <source>
        <strain evidence="4 5">DSM 5476</strain>
    </source>
</reference>
<evidence type="ECO:0000256" key="2">
    <source>
        <dbReference type="ARBA" id="ARBA00023163"/>
    </source>
</evidence>
<dbReference type="InterPro" id="IPR050313">
    <property type="entry name" value="Carb_Metab_HTH_regulators"/>
</dbReference>
<comment type="caution">
    <text evidence="4">The sequence shown here is derived from an EMBL/GenBank/DDBJ whole genome shotgun (WGS) entry which is preliminary data.</text>
</comment>
<keyword evidence="2" id="KW-0804">Transcription</keyword>
<dbReference type="HOGENOM" id="CLU_060699_1_4_9"/>
<proteinExistence type="predicted"/>
<dbReference type="PROSITE" id="PS51000">
    <property type="entry name" value="HTH_DEOR_2"/>
    <property type="match status" value="1"/>
</dbReference>